<keyword evidence="3" id="KW-1185">Reference proteome</keyword>
<comment type="caution">
    <text evidence="2">The sequence shown here is derived from an EMBL/GenBank/DDBJ whole genome shotgun (WGS) entry which is preliminary data.</text>
</comment>
<keyword evidence="1" id="KW-0732">Signal</keyword>
<evidence type="ECO:0000313" key="2">
    <source>
        <dbReference type="EMBL" id="NMD99781.1"/>
    </source>
</evidence>
<dbReference type="RefSeq" id="WP_019542527.1">
    <property type="nucleotide sequence ID" value="NZ_JABAFA010000056.1"/>
</dbReference>
<dbReference type="EMBL" id="JABAFA010000056">
    <property type="protein sequence ID" value="NMD99781.1"/>
    <property type="molecule type" value="Genomic_DNA"/>
</dbReference>
<feature type="chain" id="PRO_5032985863" evidence="1">
    <location>
        <begin position="24"/>
        <end position="195"/>
    </location>
</feature>
<reference evidence="2 3" key="1">
    <citation type="submission" date="2020-04" db="EMBL/GenBank/DDBJ databases">
        <authorList>
            <person name="Hitch T.C.A."/>
            <person name="Wylensek D."/>
            <person name="Clavel T."/>
        </authorList>
    </citation>
    <scope>NUCLEOTIDE SEQUENCE [LARGE SCALE GENOMIC DNA]</scope>
    <source>
        <strain evidence="2 3">PG-130-P53-12</strain>
    </source>
</reference>
<organism evidence="2 3">
    <name type="scientific">Selenomonas bovis</name>
    <dbReference type="NCBI Taxonomy" id="416586"/>
    <lineage>
        <taxon>Bacteria</taxon>
        <taxon>Bacillati</taxon>
        <taxon>Bacillota</taxon>
        <taxon>Negativicutes</taxon>
        <taxon>Selenomonadales</taxon>
        <taxon>Selenomonadaceae</taxon>
        <taxon>Selenomonas</taxon>
    </lineage>
</organism>
<dbReference type="Proteomes" id="UP000543804">
    <property type="component" value="Unassembled WGS sequence"/>
</dbReference>
<evidence type="ECO:0000313" key="3">
    <source>
        <dbReference type="Proteomes" id="UP000543804"/>
    </source>
</evidence>
<accession>A0A848BFJ5</accession>
<feature type="signal peptide" evidence="1">
    <location>
        <begin position="1"/>
        <end position="23"/>
    </location>
</feature>
<sequence>MKWKKILAVALAASALGLSSVSAATPEDIVPWVTPQTATAPCIVGTLAPVQVALGRVHIHDSPSQVVALWKAATSVSGHGAWLTYTYGDTFGVRFHQGGYTGQDYGVSEVSTIAPNGIATPAGIEVGMSDSILTQKYGMPTKLTTAAKDNGYTTTYFYYGYGSEIGHELSFDVREGKIIKIRLRSYYEYPQHFYR</sequence>
<dbReference type="AlphaFoldDB" id="A0A848BFJ5"/>
<gene>
    <name evidence="2" type="ORF">HF878_10000</name>
</gene>
<evidence type="ECO:0000256" key="1">
    <source>
        <dbReference type="SAM" id="SignalP"/>
    </source>
</evidence>
<protein>
    <submittedName>
        <fullName evidence="2">Uncharacterized protein</fullName>
    </submittedName>
</protein>
<proteinExistence type="predicted"/>
<name>A0A848BFJ5_9FIRM</name>